<organism evidence="9 10">
    <name type="scientific">Desulfuribacillus stibiiarsenatis</name>
    <dbReference type="NCBI Taxonomy" id="1390249"/>
    <lineage>
        <taxon>Bacteria</taxon>
        <taxon>Bacillati</taxon>
        <taxon>Bacillota</taxon>
        <taxon>Desulfuribacillia</taxon>
        <taxon>Desulfuribacillales</taxon>
        <taxon>Desulfuribacillaceae</taxon>
        <taxon>Desulfuribacillus</taxon>
    </lineage>
</organism>
<comment type="caution">
    <text evidence="9">The sequence shown here is derived from an EMBL/GenBank/DDBJ whole genome shotgun (WGS) entry which is preliminary data.</text>
</comment>
<dbReference type="NCBIfam" id="NF004685">
    <property type="entry name" value="PRK06029.1"/>
    <property type="match status" value="1"/>
</dbReference>
<dbReference type="GO" id="GO:0016831">
    <property type="term" value="F:carboxy-lyase activity"/>
    <property type="evidence" value="ECO:0007669"/>
    <property type="project" value="TreeGrafter"/>
</dbReference>
<dbReference type="Pfam" id="PF02441">
    <property type="entry name" value="Flavoprotein"/>
    <property type="match status" value="1"/>
</dbReference>
<feature type="binding site" evidence="7">
    <location>
        <begin position="109"/>
        <end position="112"/>
    </location>
    <ligand>
        <name>FMN</name>
        <dbReference type="ChEBI" id="CHEBI:58210"/>
    </ligand>
</feature>
<evidence type="ECO:0000259" key="8">
    <source>
        <dbReference type="Pfam" id="PF02441"/>
    </source>
</evidence>
<evidence type="ECO:0000313" key="9">
    <source>
        <dbReference type="EMBL" id="OEH85972.1"/>
    </source>
</evidence>
<comment type="similarity">
    <text evidence="6 7">Belongs to the UbiX/PAD1 family.</text>
</comment>
<dbReference type="EMBL" id="MJAT01000012">
    <property type="protein sequence ID" value="OEH85972.1"/>
    <property type="molecule type" value="Genomic_DNA"/>
</dbReference>
<dbReference type="InterPro" id="IPR004507">
    <property type="entry name" value="UbiX-like"/>
</dbReference>
<keyword evidence="10" id="KW-1185">Reference proteome</keyword>
<feature type="binding site" evidence="7">
    <location>
        <position position="41"/>
    </location>
    <ligand>
        <name>FMN</name>
        <dbReference type="ChEBI" id="CHEBI:58210"/>
    </ligand>
</feature>
<feature type="binding site" evidence="7">
    <location>
        <position position="174"/>
    </location>
    <ligand>
        <name>dimethylallyl phosphate</name>
        <dbReference type="ChEBI" id="CHEBI:88052"/>
    </ligand>
</feature>
<dbReference type="AlphaFoldDB" id="A0A1E5L734"/>
<feature type="domain" description="Flavoprotein" evidence="8">
    <location>
        <begin position="8"/>
        <end position="195"/>
    </location>
</feature>
<keyword evidence="1 7" id="KW-0637">Prenyltransferase</keyword>
<protein>
    <recommendedName>
        <fullName evidence="7">Flavin prenyltransferase UbiX</fullName>
        <ecNumber evidence="7">2.5.1.129</ecNumber>
    </recommendedName>
</protein>
<evidence type="ECO:0000256" key="1">
    <source>
        <dbReference type="ARBA" id="ARBA00022602"/>
    </source>
</evidence>
<dbReference type="InterPro" id="IPR003382">
    <property type="entry name" value="Flavoprotein"/>
</dbReference>
<dbReference type="OrthoDB" id="9781577at2"/>
<feature type="binding site" evidence="7">
    <location>
        <begin position="15"/>
        <end position="17"/>
    </location>
    <ligand>
        <name>FMN</name>
        <dbReference type="ChEBI" id="CHEBI:58210"/>
    </ligand>
</feature>
<comment type="catalytic activity">
    <reaction evidence="5 7">
        <text>dimethylallyl phosphate + FMNH2 = prenylated FMNH2 + phosphate</text>
        <dbReference type="Rhea" id="RHEA:37743"/>
        <dbReference type="ChEBI" id="CHEBI:43474"/>
        <dbReference type="ChEBI" id="CHEBI:57618"/>
        <dbReference type="ChEBI" id="CHEBI:87467"/>
        <dbReference type="ChEBI" id="CHEBI:88052"/>
        <dbReference type="EC" id="2.5.1.129"/>
    </reaction>
</comment>
<keyword evidence="3 7" id="KW-0288">FMN</keyword>
<dbReference type="Proteomes" id="UP000095255">
    <property type="component" value="Unassembled WGS sequence"/>
</dbReference>
<dbReference type="SUPFAM" id="SSF52507">
    <property type="entry name" value="Homo-oligomeric flavin-containing Cys decarboxylases, HFCD"/>
    <property type="match status" value="1"/>
</dbReference>
<evidence type="ECO:0000256" key="2">
    <source>
        <dbReference type="ARBA" id="ARBA00022630"/>
    </source>
</evidence>
<evidence type="ECO:0000256" key="7">
    <source>
        <dbReference type="HAMAP-Rule" id="MF_01984"/>
    </source>
</evidence>
<reference evidence="9 10" key="1">
    <citation type="submission" date="2016-09" db="EMBL/GenBank/DDBJ databases">
        <title>Desulfuribacillus arsenicus sp. nov., an obligately anaerobic, dissimilatory arsenic- and antimonate-reducing bacterium isolated from anoxic sediments.</title>
        <authorList>
            <person name="Abin C.A."/>
            <person name="Hollibaugh J.T."/>
        </authorList>
    </citation>
    <scope>NUCLEOTIDE SEQUENCE [LARGE SCALE GENOMIC DNA]</scope>
    <source>
        <strain evidence="9 10">MLFW-2</strain>
    </source>
</reference>
<keyword evidence="4 7" id="KW-0808">Transferase</keyword>
<dbReference type="PANTHER" id="PTHR43374:SF1">
    <property type="entry name" value="FLAVIN PRENYLTRANSFERASE PAD1, MITOCHONDRIAL"/>
    <property type="match status" value="1"/>
</dbReference>
<name>A0A1E5L734_9FIRM</name>
<dbReference type="InterPro" id="IPR036551">
    <property type="entry name" value="Flavin_trans-like"/>
</dbReference>
<evidence type="ECO:0000256" key="4">
    <source>
        <dbReference type="ARBA" id="ARBA00022679"/>
    </source>
</evidence>
<dbReference type="NCBIfam" id="TIGR00421">
    <property type="entry name" value="ubiX_pad"/>
    <property type="match status" value="1"/>
</dbReference>
<comment type="function">
    <text evidence="7">Flavin prenyltransferase that catalyzes the synthesis of the prenylated FMN cofactor (prenyl-FMN) for 4-hydroxy-3-polyprenylbenzoic acid decarboxylase UbiD. The prenyltransferase is metal-independent and links a dimethylallyl moiety from dimethylallyl monophosphate (DMAP) to the flavin N5 and C6 atoms of FMN.</text>
</comment>
<comment type="caution">
    <text evidence="7">Lacks conserved residue(s) required for the propagation of feature annotation.</text>
</comment>
<dbReference type="Gene3D" id="3.40.50.1950">
    <property type="entry name" value="Flavin prenyltransferase-like"/>
    <property type="match status" value="1"/>
</dbReference>
<feature type="binding site" evidence="7">
    <location>
        <position position="144"/>
    </location>
    <ligand>
        <name>FMN</name>
        <dbReference type="ChEBI" id="CHEBI:58210"/>
    </ligand>
</feature>
<dbReference type="HAMAP" id="MF_01984">
    <property type="entry name" value="ubiX_pad"/>
    <property type="match status" value="1"/>
</dbReference>
<dbReference type="PANTHER" id="PTHR43374">
    <property type="entry name" value="FLAVIN PRENYLTRANSFERASE"/>
    <property type="match status" value="1"/>
</dbReference>
<gene>
    <name evidence="7" type="primary">ubiX</name>
    <name evidence="9" type="ORF">BHU72_03805</name>
</gene>
<accession>A0A1E5L734</accession>
<feature type="binding site" evidence="7">
    <location>
        <position position="190"/>
    </location>
    <ligand>
        <name>dimethylallyl phosphate</name>
        <dbReference type="ChEBI" id="CHEBI:88052"/>
    </ligand>
</feature>
<evidence type="ECO:0000256" key="5">
    <source>
        <dbReference type="ARBA" id="ARBA00050612"/>
    </source>
</evidence>
<evidence type="ECO:0000256" key="6">
    <source>
        <dbReference type="ARBA" id="ARBA00060793"/>
    </source>
</evidence>
<dbReference type="GO" id="GO:0106141">
    <property type="term" value="F:flavin prenyltransferase activity"/>
    <property type="evidence" value="ECO:0007669"/>
    <property type="project" value="UniProtKB-EC"/>
</dbReference>
<proteinExistence type="inferred from homology"/>
<dbReference type="STRING" id="1390249.BHU72_03805"/>
<evidence type="ECO:0000256" key="3">
    <source>
        <dbReference type="ARBA" id="ARBA00022643"/>
    </source>
</evidence>
<sequence length="207" mass="22991">MVDLKQRKIVVGITGASGSIYAIELIKFLLQNNIEIHLLVTDAGRLVIGHELLHFNSKELMGKNITDLLTQLKIDTEDHNLNIHEMNDFAACIASGSYFIDGMVILPCTMGTLSAIANGASKNLLERVADTALKEGRKLIIVPRETPLNRIHLKNMLSVVDAGATILPAMPAFYHQPQSIKDIVLFLVGKILDQLMIEHQLFKRWGE</sequence>
<dbReference type="EC" id="2.5.1.129" evidence="7"/>
<dbReference type="FunFam" id="3.40.50.1950:FF:000001">
    <property type="entry name" value="Flavin prenyltransferase UbiX"/>
    <property type="match status" value="1"/>
</dbReference>
<evidence type="ECO:0000313" key="10">
    <source>
        <dbReference type="Proteomes" id="UP000095255"/>
    </source>
</evidence>
<keyword evidence="2 7" id="KW-0285">Flavoprotein</keyword>